<dbReference type="Pfam" id="PF00135">
    <property type="entry name" value="COesterase"/>
    <property type="match status" value="1"/>
</dbReference>
<proteinExistence type="predicted"/>
<accession>A0A9Q8ZC75</accession>
<dbReference type="InterPro" id="IPR019819">
    <property type="entry name" value="Carboxylesterase_B_CS"/>
</dbReference>
<evidence type="ECO:0000313" key="4">
    <source>
        <dbReference type="Proteomes" id="UP001056012"/>
    </source>
</evidence>
<dbReference type="InterPro" id="IPR002018">
    <property type="entry name" value="CarbesteraseB"/>
</dbReference>
<dbReference type="OrthoDB" id="408631at2759"/>
<evidence type="ECO:0000256" key="1">
    <source>
        <dbReference type="SAM" id="SignalP"/>
    </source>
</evidence>
<protein>
    <recommendedName>
        <fullName evidence="2">Carboxylesterase type B domain-containing protein</fullName>
    </recommendedName>
</protein>
<dbReference type="InterPro" id="IPR029058">
    <property type="entry name" value="AB_hydrolase_fold"/>
</dbReference>
<dbReference type="PANTHER" id="PTHR43142">
    <property type="entry name" value="CARBOXYLIC ESTER HYDROLASE"/>
    <property type="match status" value="1"/>
</dbReference>
<dbReference type="EMBL" id="CP089278">
    <property type="protein sequence ID" value="USP79412.1"/>
    <property type="molecule type" value="Genomic_DNA"/>
</dbReference>
<keyword evidence="1" id="KW-0732">Signal</keyword>
<organism evidence="3 4">
    <name type="scientific">Curvularia clavata</name>
    <dbReference type="NCBI Taxonomy" id="95742"/>
    <lineage>
        <taxon>Eukaryota</taxon>
        <taxon>Fungi</taxon>
        <taxon>Dikarya</taxon>
        <taxon>Ascomycota</taxon>
        <taxon>Pezizomycotina</taxon>
        <taxon>Dothideomycetes</taxon>
        <taxon>Pleosporomycetidae</taxon>
        <taxon>Pleosporales</taxon>
        <taxon>Pleosporineae</taxon>
        <taxon>Pleosporaceae</taxon>
        <taxon>Curvularia</taxon>
    </lineage>
</organism>
<dbReference type="VEuPathDB" id="FungiDB:yc1106_06686"/>
<reference evidence="3" key="1">
    <citation type="submission" date="2021-12" db="EMBL/GenBank/DDBJ databases">
        <title>Curvularia clavata genome.</title>
        <authorList>
            <person name="Cao Y."/>
        </authorList>
    </citation>
    <scope>NUCLEOTIDE SEQUENCE</scope>
    <source>
        <strain evidence="3">Yc1106</strain>
    </source>
</reference>
<dbReference type="Gene3D" id="3.40.50.1820">
    <property type="entry name" value="alpha/beta hydrolase"/>
    <property type="match status" value="1"/>
</dbReference>
<dbReference type="PROSITE" id="PS00941">
    <property type="entry name" value="CARBOXYLESTERASE_B_2"/>
    <property type="match status" value="1"/>
</dbReference>
<keyword evidence="4" id="KW-1185">Reference proteome</keyword>
<feature type="signal peptide" evidence="1">
    <location>
        <begin position="1"/>
        <end position="25"/>
    </location>
</feature>
<dbReference type="InterPro" id="IPR016187">
    <property type="entry name" value="CTDL_fold"/>
</dbReference>
<dbReference type="Proteomes" id="UP001056012">
    <property type="component" value="Chromosome 5"/>
</dbReference>
<dbReference type="SUPFAM" id="SSF56436">
    <property type="entry name" value="C-type lectin-like"/>
    <property type="match status" value="1"/>
</dbReference>
<dbReference type="AlphaFoldDB" id="A0A9Q8ZC75"/>
<evidence type="ECO:0000259" key="2">
    <source>
        <dbReference type="Pfam" id="PF00135"/>
    </source>
</evidence>
<feature type="chain" id="PRO_5040129355" description="Carboxylesterase type B domain-containing protein" evidence="1">
    <location>
        <begin position="26"/>
        <end position="217"/>
    </location>
</feature>
<gene>
    <name evidence="3" type="ORF">yc1106_06686</name>
</gene>
<dbReference type="PANTHER" id="PTHR43142:SF3">
    <property type="entry name" value="PUTATIVE (AFU_ORTHOLOGUE AFUA_3G09070)-RELATED"/>
    <property type="match status" value="1"/>
</dbReference>
<evidence type="ECO:0000313" key="3">
    <source>
        <dbReference type="EMBL" id="USP79412.1"/>
    </source>
</evidence>
<dbReference type="SUPFAM" id="SSF53474">
    <property type="entry name" value="alpha/beta-Hydrolases"/>
    <property type="match status" value="1"/>
</dbReference>
<name>A0A9Q8ZC75_CURCL</name>
<feature type="domain" description="Carboxylesterase type B" evidence="2">
    <location>
        <begin position="130"/>
        <end position="217"/>
    </location>
</feature>
<sequence length="217" mass="23976">MTSTGLARVTLFLITLCGDVIDALAAPNPRTLGSDLTILTHNDLYAATLVLGAWQPHDKAQTTCEQLSEDLWEPDNSTDFGFLMYLKYSHTSEKPGLYWIGGRALCSQSAVLSFPEKDDTSEKWQVAVNAGTASILGSRDKLSFRFRGIKYAAEPQRFTYSKYKEPDGNISALTYGSGCINTYCGTTLDCREDCLFLNIWTPTLPAKKSAKKKAVMF</sequence>